<reference evidence="1" key="2">
    <citation type="journal article" date="2015" name="Fish Shellfish Immunol.">
        <title>Early steps in the European eel (Anguilla anguilla)-Vibrio vulnificus interaction in the gills: Role of the RtxA13 toxin.</title>
        <authorList>
            <person name="Callol A."/>
            <person name="Pajuelo D."/>
            <person name="Ebbesson L."/>
            <person name="Teles M."/>
            <person name="MacKenzie S."/>
            <person name="Amaro C."/>
        </authorList>
    </citation>
    <scope>NUCLEOTIDE SEQUENCE</scope>
</reference>
<accession>A0A0E9PFQ0</accession>
<sequence length="13" mass="1613">MQYIRALTWNVAF</sequence>
<name>A0A0E9PFQ0_ANGAN</name>
<dbReference type="EMBL" id="GBXM01105233">
    <property type="protein sequence ID" value="JAH03344.1"/>
    <property type="molecule type" value="Transcribed_RNA"/>
</dbReference>
<proteinExistence type="predicted"/>
<reference evidence="1" key="1">
    <citation type="submission" date="2014-11" db="EMBL/GenBank/DDBJ databases">
        <authorList>
            <person name="Amaro Gonzalez C."/>
        </authorList>
    </citation>
    <scope>NUCLEOTIDE SEQUENCE</scope>
</reference>
<protein>
    <submittedName>
        <fullName evidence="1">Uncharacterized protein</fullName>
    </submittedName>
</protein>
<organism evidence="1">
    <name type="scientific">Anguilla anguilla</name>
    <name type="common">European freshwater eel</name>
    <name type="synonym">Muraena anguilla</name>
    <dbReference type="NCBI Taxonomy" id="7936"/>
    <lineage>
        <taxon>Eukaryota</taxon>
        <taxon>Metazoa</taxon>
        <taxon>Chordata</taxon>
        <taxon>Craniata</taxon>
        <taxon>Vertebrata</taxon>
        <taxon>Euteleostomi</taxon>
        <taxon>Actinopterygii</taxon>
        <taxon>Neopterygii</taxon>
        <taxon>Teleostei</taxon>
        <taxon>Anguilliformes</taxon>
        <taxon>Anguillidae</taxon>
        <taxon>Anguilla</taxon>
    </lineage>
</organism>
<evidence type="ECO:0000313" key="1">
    <source>
        <dbReference type="EMBL" id="JAH03344.1"/>
    </source>
</evidence>